<proteinExistence type="predicted"/>
<organism evidence="1 2">
    <name type="scientific">Pisolithus microcarpus 441</name>
    <dbReference type="NCBI Taxonomy" id="765257"/>
    <lineage>
        <taxon>Eukaryota</taxon>
        <taxon>Fungi</taxon>
        <taxon>Dikarya</taxon>
        <taxon>Basidiomycota</taxon>
        <taxon>Agaricomycotina</taxon>
        <taxon>Agaricomycetes</taxon>
        <taxon>Agaricomycetidae</taxon>
        <taxon>Boletales</taxon>
        <taxon>Sclerodermatineae</taxon>
        <taxon>Pisolithaceae</taxon>
        <taxon>Pisolithus</taxon>
    </lineage>
</organism>
<sequence>MYTAPKSFDRYTDMLLTNAIRHPSQVSGIHAFGSYKLPVESLLEAALFVPASTNPACPVPGPGAPEHRRLVPCAQTCCVQLALYFQPFSAEPSTYRIHQKQNFHYTNRRLGTFIPSLHSLTRRRHAKGTSRAEGLHSYKSICMALSG</sequence>
<dbReference type="AlphaFoldDB" id="A0A0C9ZEZ5"/>
<dbReference type="HOGENOM" id="CLU_1768837_0_0_1"/>
<evidence type="ECO:0000313" key="2">
    <source>
        <dbReference type="Proteomes" id="UP000054018"/>
    </source>
</evidence>
<gene>
    <name evidence="1" type="ORF">PISMIDRAFT_182859</name>
</gene>
<reference evidence="1 2" key="1">
    <citation type="submission" date="2014-04" db="EMBL/GenBank/DDBJ databases">
        <authorList>
            <consortium name="DOE Joint Genome Institute"/>
            <person name="Kuo A."/>
            <person name="Kohler A."/>
            <person name="Costa M.D."/>
            <person name="Nagy L.G."/>
            <person name="Floudas D."/>
            <person name="Copeland A."/>
            <person name="Barry K.W."/>
            <person name="Cichocki N."/>
            <person name="Veneault-Fourrey C."/>
            <person name="LaButti K."/>
            <person name="Lindquist E.A."/>
            <person name="Lipzen A."/>
            <person name="Lundell T."/>
            <person name="Morin E."/>
            <person name="Murat C."/>
            <person name="Sun H."/>
            <person name="Tunlid A."/>
            <person name="Henrissat B."/>
            <person name="Grigoriev I.V."/>
            <person name="Hibbett D.S."/>
            <person name="Martin F."/>
            <person name="Nordberg H.P."/>
            <person name="Cantor M.N."/>
            <person name="Hua S.X."/>
        </authorList>
    </citation>
    <scope>NUCLEOTIDE SEQUENCE [LARGE SCALE GENOMIC DNA]</scope>
    <source>
        <strain evidence="1 2">441</strain>
    </source>
</reference>
<protein>
    <submittedName>
        <fullName evidence="1">Uncharacterized protein</fullName>
    </submittedName>
</protein>
<dbReference type="EMBL" id="KN833803">
    <property type="protein sequence ID" value="KIK18533.1"/>
    <property type="molecule type" value="Genomic_DNA"/>
</dbReference>
<reference evidence="2" key="2">
    <citation type="submission" date="2015-01" db="EMBL/GenBank/DDBJ databases">
        <title>Evolutionary Origins and Diversification of the Mycorrhizal Mutualists.</title>
        <authorList>
            <consortium name="DOE Joint Genome Institute"/>
            <consortium name="Mycorrhizal Genomics Consortium"/>
            <person name="Kohler A."/>
            <person name="Kuo A."/>
            <person name="Nagy L.G."/>
            <person name="Floudas D."/>
            <person name="Copeland A."/>
            <person name="Barry K.W."/>
            <person name="Cichocki N."/>
            <person name="Veneault-Fourrey C."/>
            <person name="LaButti K."/>
            <person name="Lindquist E.A."/>
            <person name="Lipzen A."/>
            <person name="Lundell T."/>
            <person name="Morin E."/>
            <person name="Murat C."/>
            <person name="Riley R."/>
            <person name="Ohm R."/>
            <person name="Sun H."/>
            <person name="Tunlid A."/>
            <person name="Henrissat B."/>
            <person name="Grigoriev I.V."/>
            <person name="Hibbett D.S."/>
            <person name="Martin F."/>
        </authorList>
    </citation>
    <scope>NUCLEOTIDE SEQUENCE [LARGE SCALE GENOMIC DNA]</scope>
    <source>
        <strain evidence="2">441</strain>
    </source>
</reference>
<accession>A0A0C9ZEZ5</accession>
<dbReference type="Proteomes" id="UP000054018">
    <property type="component" value="Unassembled WGS sequence"/>
</dbReference>
<keyword evidence="2" id="KW-1185">Reference proteome</keyword>
<name>A0A0C9ZEZ5_9AGAM</name>
<evidence type="ECO:0000313" key="1">
    <source>
        <dbReference type="EMBL" id="KIK18533.1"/>
    </source>
</evidence>